<evidence type="ECO:0000256" key="3">
    <source>
        <dbReference type="ARBA" id="ARBA00022448"/>
    </source>
</evidence>
<proteinExistence type="inferred from homology"/>
<feature type="transmembrane region" description="Helical" evidence="8">
    <location>
        <begin position="82"/>
        <end position="99"/>
    </location>
</feature>
<dbReference type="Pfam" id="PF03845">
    <property type="entry name" value="Spore_permease"/>
    <property type="match status" value="1"/>
</dbReference>
<dbReference type="GO" id="GO:0009847">
    <property type="term" value="P:spore germination"/>
    <property type="evidence" value="ECO:0007669"/>
    <property type="project" value="InterPro"/>
</dbReference>
<evidence type="ECO:0000256" key="2">
    <source>
        <dbReference type="ARBA" id="ARBA00007998"/>
    </source>
</evidence>
<dbReference type="OrthoDB" id="2663238at2"/>
<feature type="transmembrane region" description="Helical" evidence="8">
    <location>
        <begin position="334"/>
        <end position="355"/>
    </location>
</feature>
<protein>
    <submittedName>
        <fullName evidence="9">Uncharacterized protein</fullName>
    </submittedName>
</protein>
<dbReference type="EMBL" id="CP034346">
    <property type="protein sequence ID" value="AZS14940.1"/>
    <property type="molecule type" value="Genomic_DNA"/>
</dbReference>
<evidence type="ECO:0000313" key="9">
    <source>
        <dbReference type="EMBL" id="AZS14940.1"/>
    </source>
</evidence>
<dbReference type="InterPro" id="IPR004761">
    <property type="entry name" value="Spore_GerAB"/>
</dbReference>
<feature type="transmembrane region" description="Helical" evidence="8">
    <location>
        <begin position="214"/>
        <end position="237"/>
    </location>
</feature>
<dbReference type="PANTHER" id="PTHR34975:SF2">
    <property type="entry name" value="SPORE GERMINATION PROTEIN A2"/>
    <property type="match status" value="1"/>
</dbReference>
<feature type="transmembrane region" description="Helical" evidence="8">
    <location>
        <begin position="38"/>
        <end position="56"/>
    </location>
</feature>
<keyword evidence="7 8" id="KW-0472">Membrane</keyword>
<feature type="transmembrane region" description="Helical" evidence="8">
    <location>
        <begin position="304"/>
        <end position="322"/>
    </location>
</feature>
<dbReference type="RefSeq" id="WP_126998070.1">
    <property type="nucleotide sequence ID" value="NZ_CP034346.1"/>
</dbReference>
<keyword evidence="4" id="KW-0309">Germination</keyword>
<keyword evidence="6 8" id="KW-1133">Transmembrane helix</keyword>
<gene>
    <name evidence="9" type="ORF">EI981_11030</name>
</gene>
<evidence type="ECO:0000256" key="4">
    <source>
        <dbReference type="ARBA" id="ARBA00022544"/>
    </source>
</evidence>
<evidence type="ECO:0000313" key="10">
    <source>
        <dbReference type="Proteomes" id="UP000270678"/>
    </source>
</evidence>
<keyword evidence="10" id="KW-1185">Reference proteome</keyword>
<feature type="transmembrane region" description="Helical" evidence="8">
    <location>
        <begin position="111"/>
        <end position="132"/>
    </location>
</feature>
<feature type="transmembrane region" description="Helical" evidence="8">
    <location>
        <begin position="268"/>
        <end position="292"/>
    </location>
</feature>
<dbReference type="PANTHER" id="PTHR34975">
    <property type="entry name" value="SPORE GERMINATION PROTEIN A2"/>
    <property type="match status" value="1"/>
</dbReference>
<dbReference type="AlphaFoldDB" id="A0A3S9UXA5"/>
<evidence type="ECO:0000256" key="1">
    <source>
        <dbReference type="ARBA" id="ARBA00004141"/>
    </source>
</evidence>
<organism evidence="9 10">
    <name type="scientific">Paenibacillus lutimineralis</name>
    <dbReference type="NCBI Taxonomy" id="2707005"/>
    <lineage>
        <taxon>Bacteria</taxon>
        <taxon>Bacillati</taxon>
        <taxon>Bacillota</taxon>
        <taxon>Bacilli</taxon>
        <taxon>Bacillales</taxon>
        <taxon>Paenibacillaceae</taxon>
        <taxon>Paenibacillus</taxon>
    </lineage>
</organism>
<dbReference type="GO" id="GO:0016020">
    <property type="term" value="C:membrane"/>
    <property type="evidence" value="ECO:0007669"/>
    <property type="project" value="UniProtKB-SubCell"/>
</dbReference>
<evidence type="ECO:0000256" key="6">
    <source>
        <dbReference type="ARBA" id="ARBA00022989"/>
    </source>
</evidence>
<evidence type="ECO:0000256" key="7">
    <source>
        <dbReference type="ARBA" id="ARBA00023136"/>
    </source>
</evidence>
<dbReference type="Proteomes" id="UP000270678">
    <property type="component" value="Chromosome"/>
</dbReference>
<comment type="similarity">
    <text evidence="2">Belongs to the amino acid-polyamine-organocation (APC) superfamily. Spore germination protein (SGP) (TC 2.A.3.9) family.</text>
</comment>
<name>A0A3S9UXA5_9BACL</name>
<feature type="transmembrane region" description="Helical" evidence="8">
    <location>
        <begin position="144"/>
        <end position="161"/>
    </location>
</feature>
<keyword evidence="3" id="KW-0813">Transport</keyword>
<sequence>MKKITSLQIFTLYSMSMYTTFAAFIENPLADTSKYSSLLASLIGPFLAWLLIYPALKVSRARPDEFAVEYGHELVGKWPHTFFMALVIFTNIMLAAINIRQMSNFLLTEYLIGTPSWAVLLTFSLAIAYAVYSGVFTIFRAAQGIFLLSALSYFILPFLAAGELQVEMLPAFLTHLEPAQLGNGIFLNIAMFGEISFLFLLMPYMKTPKKAHKTILWAIVLSVFMNLSHLFVVLSAFGPEITANLSYPDLEITTFISTGSFLQTGDPILIILWLTSLFVKICFTVFMTTFCISQLTKVKDHRPFTLSLTAFITILSMIMIRTQTELNDLYSFKLPGLLIVCEILIPIIYWISYLIRSRSSKPGQQQT</sequence>
<accession>A0A3S9UXA5</accession>
<feature type="transmembrane region" description="Helical" evidence="8">
    <location>
        <begin position="181"/>
        <end position="202"/>
    </location>
</feature>
<evidence type="ECO:0000256" key="8">
    <source>
        <dbReference type="SAM" id="Phobius"/>
    </source>
</evidence>
<dbReference type="KEGG" id="plut:EI981_11030"/>
<reference evidence="10" key="1">
    <citation type="submission" date="2018-12" db="EMBL/GenBank/DDBJ databases">
        <title>Complete genome sequence of Paenibacillus sp. MBLB1234.</title>
        <authorList>
            <person name="Nam Y.-D."/>
            <person name="Kang J."/>
            <person name="Chung W.-H."/>
            <person name="Park Y.S."/>
        </authorList>
    </citation>
    <scope>NUCLEOTIDE SEQUENCE [LARGE SCALE GENOMIC DNA]</scope>
    <source>
        <strain evidence="10">MBLB1234</strain>
    </source>
</reference>
<evidence type="ECO:0000256" key="5">
    <source>
        <dbReference type="ARBA" id="ARBA00022692"/>
    </source>
</evidence>
<keyword evidence="5 8" id="KW-0812">Transmembrane</keyword>
<comment type="subcellular location">
    <subcellularLocation>
        <location evidence="1">Membrane</location>
        <topology evidence="1">Multi-pass membrane protein</topology>
    </subcellularLocation>
</comment>